<organism evidence="4 5">
    <name type="scientific">Kineosporia babensis</name>
    <dbReference type="NCBI Taxonomy" id="499548"/>
    <lineage>
        <taxon>Bacteria</taxon>
        <taxon>Bacillati</taxon>
        <taxon>Actinomycetota</taxon>
        <taxon>Actinomycetes</taxon>
        <taxon>Kineosporiales</taxon>
        <taxon>Kineosporiaceae</taxon>
        <taxon>Kineosporia</taxon>
    </lineage>
</organism>
<dbReference type="RefSeq" id="WP_231447335.1">
    <property type="nucleotide sequence ID" value="NZ_JAJOMB010000017.1"/>
</dbReference>
<gene>
    <name evidence="4" type="ORF">LR394_27385</name>
</gene>
<protein>
    <submittedName>
        <fullName evidence="4">Extracellular solute-binding protein</fullName>
    </submittedName>
</protein>
<evidence type="ECO:0000256" key="2">
    <source>
        <dbReference type="ARBA" id="ARBA00022448"/>
    </source>
</evidence>
<dbReference type="PANTHER" id="PTHR43649:SF34">
    <property type="entry name" value="ABC TRANSPORTER PERIPLASMIC-BINDING PROTEIN YCJN-RELATED"/>
    <property type="match status" value="1"/>
</dbReference>
<dbReference type="EMBL" id="JAJOMB010000017">
    <property type="protein sequence ID" value="MCD5314636.1"/>
    <property type="molecule type" value="Genomic_DNA"/>
</dbReference>
<evidence type="ECO:0000256" key="3">
    <source>
        <dbReference type="ARBA" id="ARBA00022729"/>
    </source>
</evidence>
<dbReference type="InterPro" id="IPR050490">
    <property type="entry name" value="Bact_solute-bd_prot1"/>
</dbReference>
<reference evidence="4" key="1">
    <citation type="submission" date="2021-11" db="EMBL/GenBank/DDBJ databases">
        <title>Streptomyces corallinus and Kineosporia corallina sp. nov., two new coral-derived marine actinobacteria.</title>
        <authorList>
            <person name="Buangrab K."/>
            <person name="Sutthacheep M."/>
            <person name="Yeemin T."/>
            <person name="Harunari E."/>
            <person name="Igarashi Y."/>
            <person name="Sripreechasak P."/>
            <person name="Kanchanasin P."/>
            <person name="Tanasupawat S."/>
            <person name="Phongsopitanun W."/>
        </authorList>
    </citation>
    <scope>NUCLEOTIDE SEQUENCE</scope>
    <source>
        <strain evidence="4">JCM 31032</strain>
    </source>
</reference>
<comment type="caution">
    <text evidence="4">The sequence shown here is derived from an EMBL/GenBank/DDBJ whole genome shotgun (WGS) entry which is preliminary data.</text>
</comment>
<accession>A0A9X1SWD2</accession>
<name>A0A9X1SWD2_9ACTN</name>
<keyword evidence="2" id="KW-0813">Transport</keyword>
<keyword evidence="3" id="KW-0732">Signal</keyword>
<sequence length="375" mass="42010">MPLRILGRAFDGFDRAFTKQLQNLDVEHELVDILELERRVVHTRAPEADVLLLITDWLPALIEAGRLLPIETTSIQGWPDAYAPALRQLQQGPDGRTYGVAYHDGPMLFLYRTDLYRDPQEQAGFRERFGYELENPLDWNQFMDQAIWFNRPEKGLYGTVQAGFPDEHNPVYDFLTQLWSRGGDLIVGGRSGLDSAPALETVAFFHDLWHISQVVNPAAAQWDSVESGQRFAAGEAAMMVNWAGFASPHDGCAPVPGATTMNAYWVLAIPSDAPDPQQSQALIRKLATPEMDVVTALSGGSATRRDSWANPRVRSSAPYYEVLETAHRNSRSVPSDPRWPRMAGIVNELMRGLIADRKGFESLQDAHEKLNRLLT</sequence>
<keyword evidence="5" id="KW-1185">Reference proteome</keyword>
<evidence type="ECO:0000256" key="1">
    <source>
        <dbReference type="ARBA" id="ARBA00008520"/>
    </source>
</evidence>
<dbReference type="InterPro" id="IPR006059">
    <property type="entry name" value="SBP"/>
</dbReference>
<evidence type="ECO:0000313" key="4">
    <source>
        <dbReference type="EMBL" id="MCD5314636.1"/>
    </source>
</evidence>
<dbReference type="Pfam" id="PF01547">
    <property type="entry name" value="SBP_bac_1"/>
    <property type="match status" value="1"/>
</dbReference>
<comment type="similarity">
    <text evidence="1">Belongs to the bacterial solute-binding protein 1 family.</text>
</comment>
<dbReference type="Proteomes" id="UP001138997">
    <property type="component" value="Unassembled WGS sequence"/>
</dbReference>
<dbReference type="SUPFAM" id="SSF53850">
    <property type="entry name" value="Periplasmic binding protein-like II"/>
    <property type="match status" value="1"/>
</dbReference>
<dbReference type="Gene3D" id="3.40.190.10">
    <property type="entry name" value="Periplasmic binding protein-like II"/>
    <property type="match status" value="2"/>
</dbReference>
<dbReference type="PANTHER" id="PTHR43649">
    <property type="entry name" value="ARABINOSE-BINDING PROTEIN-RELATED"/>
    <property type="match status" value="1"/>
</dbReference>
<evidence type="ECO:0000313" key="5">
    <source>
        <dbReference type="Proteomes" id="UP001138997"/>
    </source>
</evidence>
<dbReference type="AlphaFoldDB" id="A0A9X1SWD2"/>
<proteinExistence type="inferred from homology"/>